<dbReference type="PANTHER" id="PTHR30055:SF238">
    <property type="entry name" value="MYCOFACTOCIN BIOSYNTHESIS TRANSCRIPTIONAL REGULATOR MFTR-RELATED"/>
    <property type="match status" value="1"/>
</dbReference>
<evidence type="ECO:0000256" key="4">
    <source>
        <dbReference type="PROSITE-ProRule" id="PRU00335"/>
    </source>
</evidence>
<keyword evidence="3" id="KW-0804">Transcription</keyword>
<dbReference type="RefSeq" id="WP_179796066.1">
    <property type="nucleotide sequence ID" value="NZ_BAABHP010000027.1"/>
</dbReference>
<evidence type="ECO:0000256" key="3">
    <source>
        <dbReference type="ARBA" id="ARBA00023163"/>
    </source>
</evidence>
<dbReference type="EMBL" id="JACCBN010000001">
    <property type="protein sequence ID" value="NYD38656.1"/>
    <property type="molecule type" value="Genomic_DNA"/>
</dbReference>
<protein>
    <submittedName>
        <fullName evidence="6">AcrR family transcriptional regulator</fullName>
    </submittedName>
</protein>
<dbReference type="Proteomes" id="UP000535890">
    <property type="component" value="Unassembled WGS sequence"/>
</dbReference>
<organism evidence="6 7">
    <name type="scientific">Actinomycetospora corticicola</name>
    <dbReference type="NCBI Taxonomy" id="663602"/>
    <lineage>
        <taxon>Bacteria</taxon>
        <taxon>Bacillati</taxon>
        <taxon>Actinomycetota</taxon>
        <taxon>Actinomycetes</taxon>
        <taxon>Pseudonocardiales</taxon>
        <taxon>Pseudonocardiaceae</taxon>
        <taxon>Actinomycetospora</taxon>
    </lineage>
</organism>
<dbReference type="Gene3D" id="1.10.357.10">
    <property type="entry name" value="Tetracycline Repressor, domain 2"/>
    <property type="match status" value="1"/>
</dbReference>
<dbReference type="AlphaFoldDB" id="A0A7Y9E077"/>
<sequence>MGRWQPGAQGRLQQAAMALIVERGYDRVTVAEIAERAGLTERTFFRYFADKREILFAGQEQFNDVVVGALAGAPAELGPLEAVLRGLAASGSWLDDERRPGSRARQEIIDAHPELQERELIKLARASAAMATTLQERGVARDEAVLAAEAGMAAFRLAFTAWVADPGEHDLAWHLDAAVEALRAVVA</sequence>
<evidence type="ECO:0000259" key="5">
    <source>
        <dbReference type="PROSITE" id="PS50977"/>
    </source>
</evidence>
<dbReference type="PRINTS" id="PR00455">
    <property type="entry name" value="HTHTETR"/>
</dbReference>
<evidence type="ECO:0000256" key="1">
    <source>
        <dbReference type="ARBA" id="ARBA00023015"/>
    </source>
</evidence>
<dbReference type="GO" id="GO:0000976">
    <property type="term" value="F:transcription cis-regulatory region binding"/>
    <property type="evidence" value="ECO:0007669"/>
    <property type="project" value="TreeGrafter"/>
</dbReference>
<evidence type="ECO:0000256" key="2">
    <source>
        <dbReference type="ARBA" id="ARBA00023125"/>
    </source>
</evidence>
<gene>
    <name evidence="6" type="ORF">BJ983_004758</name>
</gene>
<dbReference type="InterPro" id="IPR023772">
    <property type="entry name" value="DNA-bd_HTH_TetR-type_CS"/>
</dbReference>
<accession>A0A7Y9E077</accession>
<dbReference type="InterPro" id="IPR001647">
    <property type="entry name" value="HTH_TetR"/>
</dbReference>
<name>A0A7Y9E077_9PSEU</name>
<keyword evidence="2 4" id="KW-0238">DNA-binding</keyword>
<dbReference type="InterPro" id="IPR050109">
    <property type="entry name" value="HTH-type_TetR-like_transc_reg"/>
</dbReference>
<proteinExistence type="predicted"/>
<evidence type="ECO:0000313" key="6">
    <source>
        <dbReference type="EMBL" id="NYD38656.1"/>
    </source>
</evidence>
<dbReference type="GO" id="GO:0003700">
    <property type="term" value="F:DNA-binding transcription factor activity"/>
    <property type="evidence" value="ECO:0007669"/>
    <property type="project" value="TreeGrafter"/>
</dbReference>
<comment type="caution">
    <text evidence="6">The sequence shown here is derived from an EMBL/GenBank/DDBJ whole genome shotgun (WGS) entry which is preliminary data.</text>
</comment>
<feature type="domain" description="HTH tetR-type" evidence="5">
    <location>
        <begin position="6"/>
        <end position="66"/>
    </location>
</feature>
<evidence type="ECO:0000313" key="7">
    <source>
        <dbReference type="Proteomes" id="UP000535890"/>
    </source>
</evidence>
<keyword evidence="7" id="KW-1185">Reference proteome</keyword>
<dbReference type="SUPFAM" id="SSF46689">
    <property type="entry name" value="Homeodomain-like"/>
    <property type="match status" value="1"/>
</dbReference>
<reference evidence="6 7" key="1">
    <citation type="submission" date="2020-07" db="EMBL/GenBank/DDBJ databases">
        <title>Sequencing the genomes of 1000 actinobacteria strains.</title>
        <authorList>
            <person name="Klenk H.-P."/>
        </authorList>
    </citation>
    <scope>NUCLEOTIDE SEQUENCE [LARGE SCALE GENOMIC DNA]</scope>
    <source>
        <strain evidence="6 7">DSM 45772</strain>
    </source>
</reference>
<dbReference type="Pfam" id="PF00440">
    <property type="entry name" value="TetR_N"/>
    <property type="match status" value="1"/>
</dbReference>
<dbReference type="InterPro" id="IPR009057">
    <property type="entry name" value="Homeodomain-like_sf"/>
</dbReference>
<dbReference type="PANTHER" id="PTHR30055">
    <property type="entry name" value="HTH-TYPE TRANSCRIPTIONAL REGULATOR RUTR"/>
    <property type="match status" value="1"/>
</dbReference>
<feature type="DNA-binding region" description="H-T-H motif" evidence="4">
    <location>
        <begin position="29"/>
        <end position="48"/>
    </location>
</feature>
<dbReference type="PROSITE" id="PS50977">
    <property type="entry name" value="HTH_TETR_2"/>
    <property type="match status" value="1"/>
</dbReference>
<dbReference type="PROSITE" id="PS01081">
    <property type="entry name" value="HTH_TETR_1"/>
    <property type="match status" value="1"/>
</dbReference>
<keyword evidence="1" id="KW-0805">Transcription regulation</keyword>